<accession>A0A0G0X565</accession>
<dbReference type="Proteomes" id="UP000034676">
    <property type="component" value="Unassembled WGS sequence"/>
</dbReference>
<name>A0A0G0X565_9BACT</name>
<feature type="signal peptide" evidence="1">
    <location>
        <begin position="1"/>
        <end position="20"/>
    </location>
</feature>
<sequence length="159" mass="17221">MWKQVIIALALLGLALGSFACGPKPTPTQQREASIKARTEVFANAEAIAPLPQPQNFPLRKALVEFTEREDLINHPWYTYILGQNGNVVGYYVTKTVPISTCNFLSSTEVVDSTTNGKVVLTAPSLDGIYYGGAGASANCGFFFFDYADSSSSTTPRTR</sequence>
<proteinExistence type="predicted"/>
<dbReference type="AlphaFoldDB" id="A0A0G0X565"/>
<dbReference type="PROSITE" id="PS51257">
    <property type="entry name" value="PROKAR_LIPOPROTEIN"/>
    <property type="match status" value="1"/>
</dbReference>
<evidence type="ECO:0000313" key="2">
    <source>
        <dbReference type="EMBL" id="KKR91800.1"/>
    </source>
</evidence>
<keyword evidence="1" id="KW-0732">Signal</keyword>
<protein>
    <submittedName>
        <fullName evidence="2">Uncharacterized protein</fullName>
    </submittedName>
</protein>
<evidence type="ECO:0000313" key="3">
    <source>
        <dbReference type="Proteomes" id="UP000034676"/>
    </source>
</evidence>
<reference evidence="2 3" key="1">
    <citation type="journal article" date="2015" name="Nature">
        <title>rRNA introns, odd ribosomes, and small enigmatic genomes across a large radiation of phyla.</title>
        <authorList>
            <person name="Brown C.T."/>
            <person name="Hug L.A."/>
            <person name="Thomas B.C."/>
            <person name="Sharon I."/>
            <person name="Castelle C.J."/>
            <person name="Singh A."/>
            <person name="Wilkins M.J."/>
            <person name="Williams K.H."/>
            <person name="Banfield J.F."/>
        </authorList>
    </citation>
    <scope>NUCLEOTIDE SEQUENCE [LARGE SCALE GENOMIC DNA]</scope>
</reference>
<feature type="chain" id="PRO_5002535265" evidence="1">
    <location>
        <begin position="21"/>
        <end position="159"/>
    </location>
</feature>
<comment type="caution">
    <text evidence="2">The sequence shown here is derived from an EMBL/GenBank/DDBJ whole genome shotgun (WGS) entry which is preliminary data.</text>
</comment>
<organism evidence="2 3">
    <name type="scientific">Candidatus Woesebacteria bacterium GW2011_GWA1_41_13b</name>
    <dbReference type="NCBI Taxonomy" id="1618555"/>
    <lineage>
        <taxon>Bacteria</taxon>
        <taxon>Candidatus Woeseibacteriota</taxon>
    </lineage>
</organism>
<gene>
    <name evidence="2" type="ORF">UU42_C0007G0017</name>
</gene>
<evidence type="ECO:0000256" key="1">
    <source>
        <dbReference type="SAM" id="SignalP"/>
    </source>
</evidence>
<dbReference type="EMBL" id="LCAO01000007">
    <property type="protein sequence ID" value="KKR91800.1"/>
    <property type="molecule type" value="Genomic_DNA"/>
</dbReference>